<dbReference type="InterPro" id="IPR036291">
    <property type="entry name" value="NAD(P)-bd_dom_sf"/>
</dbReference>
<organism evidence="5 6">
    <name type="scientific">Actinocatenispora rupis</name>
    <dbReference type="NCBI Taxonomy" id="519421"/>
    <lineage>
        <taxon>Bacteria</taxon>
        <taxon>Bacillati</taxon>
        <taxon>Actinomycetota</taxon>
        <taxon>Actinomycetes</taxon>
        <taxon>Micromonosporales</taxon>
        <taxon>Micromonosporaceae</taxon>
        <taxon>Actinocatenispora</taxon>
    </lineage>
</organism>
<comment type="caution">
    <text evidence="5">The sequence shown here is derived from an EMBL/GenBank/DDBJ whole genome shotgun (WGS) entry which is preliminary data.</text>
</comment>
<keyword evidence="2" id="KW-0521">NADP</keyword>
<dbReference type="RefSeq" id="WP_239076785.1">
    <property type="nucleotide sequence ID" value="NZ_BAAAZM010000008.1"/>
</dbReference>
<dbReference type="InterPro" id="IPR002347">
    <property type="entry name" value="SDR_fam"/>
</dbReference>
<evidence type="ECO:0000256" key="3">
    <source>
        <dbReference type="ARBA" id="ARBA00023002"/>
    </source>
</evidence>
<dbReference type="Proteomes" id="UP000612808">
    <property type="component" value="Unassembled WGS sequence"/>
</dbReference>
<keyword evidence="3" id="KW-0560">Oxidoreductase</keyword>
<dbReference type="Gene3D" id="3.40.50.720">
    <property type="entry name" value="NAD(P)-binding Rossmann-like Domain"/>
    <property type="match status" value="1"/>
</dbReference>
<sequence length="254" mass="26237">MDRFADRVAVVTGAGRGIGAATARRLAADGAAVAVLDLTEERTEETVTAIRASGRRADGFRVDVADAVSVAAGVDAVAGAYGRIDVLVNNAGVTRDNLIHKLTEDDWDTVLDVNLKGAYLVSRAVQRHMVAARYGRIVNLSSVSALGNRGQANYSAAKAGVQGLTATLAIELARYGITVNAVAPGYVETPMTAATAERLGMSPADHGRAVAEHIPLGRVAQPAEIAAVIAFLASDDAGYVTGQTLYVDGGLHNA</sequence>
<keyword evidence="6" id="KW-1185">Reference proteome</keyword>
<accession>A0A8J3NBC9</accession>
<evidence type="ECO:0000313" key="5">
    <source>
        <dbReference type="EMBL" id="GID12936.1"/>
    </source>
</evidence>
<dbReference type="PRINTS" id="PR00081">
    <property type="entry name" value="GDHRDH"/>
</dbReference>
<dbReference type="PROSITE" id="PS00061">
    <property type="entry name" value="ADH_SHORT"/>
    <property type="match status" value="1"/>
</dbReference>
<proteinExistence type="inferred from homology"/>
<evidence type="ECO:0000256" key="1">
    <source>
        <dbReference type="ARBA" id="ARBA00006484"/>
    </source>
</evidence>
<name>A0A8J3NBC9_9ACTN</name>
<reference evidence="5" key="1">
    <citation type="submission" date="2021-01" db="EMBL/GenBank/DDBJ databases">
        <title>Whole genome shotgun sequence of Actinocatenispora rupis NBRC 107355.</title>
        <authorList>
            <person name="Komaki H."/>
            <person name="Tamura T."/>
        </authorList>
    </citation>
    <scope>NUCLEOTIDE SEQUENCE</scope>
    <source>
        <strain evidence="5">NBRC 107355</strain>
    </source>
</reference>
<gene>
    <name evidence="5" type="primary">fabG_4</name>
    <name evidence="5" type="ORF">Aru02nite_38250</name>
</gene>
<dbReference type="PRINTS" id="PR00080">
    <property type="entry name" value="SDRFAMILY"/>
</dbReference>
<dbReference type="InterPro" id="IPR057326">
    <property type="entry name" value="KR_dom"/>
</dbReference>
<dbReference type="Pfam" id="PF13561">
    <property type="entry name" value="adh_short_C2"/>
    <property type="match status" value="1"/>
</dbReference>
<dbReference type="GO" id="GO:0016491">
    <property type="term" value="F:oxidoreductase activity"/>
    <property type="evidence" value="ECO:0007669"/>
    <property type="project" value="UniProtKB-KW"/>
</dbReference>
<dbReference type="PANTHER" id="PTHR42879:SF2">
    <property type="entry name" value="3-OXOACYL-[ACYL-CARRIER-PROTEIN] REDUCTASE FABG"/>
    <property type="match status" value="1"/>
</dbReference>
<dbReference type="NCBIfam" id="NF009466">
    <property type="entry name" value="PRK12826.1-2"/>
    <property type="match status" value="1"/>
</dbReference>
<comment type="similarity">
    <text evidence="1">Belongs to the short-chain dehydrogenases/reductases (SDR) family.</text>
</comment>
<dbReference type="AlphaFoldDB" id="A0A8J3NBC9"/>
<dbReference type="GO" id="GO:0032787">
    <property type="term" value="P:monocarboxylic acid metabolic process"/>
    <property type="evidence" value="ECO:0007669"/>
    <property type="project" value="UniProtKB-ARBA"/>
</dbReference>
<evidence type="ECO:0000256" key="2">
    <source>
        <dbReference type="ARBA" id="ARBA00022857"/>
    </source>
</evidence>
<evidence type="ECO:0000313" key="6">
    <source>
        <dbReference type="Proteomes" id="UP000612808"/>
    </source>
</evidence>
<dbReference type="FunFam" id="3.40.50.720:FF:000115">
    <property type="entry name" value="3-oxoacyl-[acyl-carrier-protein] reductase FabG"/>
    <property type="match status" value="1"/>
</dbReference>
<dbReference type="SMART" id="SM00822">
    <property type="entry name" value="PKS_KR"/>
    <property type="match status" value="1"/>
</dbReference>
<evidence type="ECO:0000259" key="4">
    <source>
        <dbReference type="SMART" id="SM00822"/>
    </source>
</evidence>
<dbReference type="SUPFAM" id="SSF51735">
    <property type="entry name" value="NAD(P)-binding Rossmann-fold domains"/>
    <property type="match status" value="1"/>
</dbReference>
<dbReference type="InterPro" id="IPR020904">
    <property type="entry name" value="Sc_DH/Rdtase_CS"/>
</dbReference>
<dbReference type="NCBIfam" id="NF005559">
    <property type="entry name" value="PRK07231.1"/>
    <property type="match status" value="1"/>
</dbReference>
<dbReference type="InterPro" id="IPR050259">
    <property type="entry name" value="SDR"/>
</dbReference>
<dbReference type="PANTHER" id="PTHR42879">
    <property type="entry name" value="3-OXOACYL-(ACYL-CARRIER-PROTEIN) REDUCTASE"/>
    <property type="match status" value="1"/>
</dbReference>
<protein>
    <submittedName>
        <fullName evidence="5">3-oxoacyl-ACP reductase</fullName>
    </submittedName>
</protein>
<dbReference type="EMBL" id="BOMB01000021">
    <property type="protein sequence ID" value="GID12936.1"/>
    <property type="molecule type" value="Genomic_DNA"/>
</dbReference>
<feature type="domain" description="Ketoreductase" evidence="4">
    <location>
        <begin position="7"/>
        <end position="185"/>
    </location>
</feature>